<feature type="region of interest" description="Disordered" evidence="1">
    <location>
        <begin position="1"/>
        <end position="30"/>
    </location>
</feature>
<gene>
    <name evidence="2" type="ORF">B7R25_15715</name>
</gene>
<evidence type="ECO:0000256" key="1">
    <source>
        <dbReference type="SAM" id="MobiDB-lite"/>
    </source>
</evidence>
<dbReference type="EMBL" id="NBXE01000035">
    <property type="protein sequence ID" value="RFA24999.1"/>
    <property type="molecule type" value="Genomic_DNA"/>
</dbReference>
<reference evidence="2 3" key="1">
    <citation type="submission" date="2017-04" db="EMBL/GenBank/DDBJ databases">
        <title>Comparative genome analysis of Subtercola boreus.</title>
        <authorList>
            <person name="Cho Y.-J."/>
            <person name="Cho A."/>
            <person name="Kim O.-S."/>
            <person name="Lee J.-I."/>
        </authorList>
    </citation>
    <scope>NUCLEOTIDE SEQUENCE [LARGE SCALE GENOMIC DNA]</scope>
    <source>
        <strain evidence="2 3">P28004</strain>
    </source>
</reference>
<accession>A0A3E0W8D5</accession>
<protein>
    <submittedName>
        <fullName evidence="2">Uncharacterized protein</fullName>
    </submittedName>
</protein>
<comment type="caution">
    <text evidence="2">The sequence shown here is derived from an EMBL/GenBank/DDBJ whole genome shotgun (WGS) entry which is preliminary data.</text>
</comment>
<organism evidence="2 3">
    <name type="scientific">Subtercola boreus</name>
    <dbReference type="NCBI Taxonomy" id="120213"/>
    <lineage>
        <taxon>Bacteria</taxon>
        <taxon>Bacillati</taxon>
        <taxon>Actinomycetota</taxon>
        <taxon>Actinomycetes</taxon>
        <taxon>Micrococcales</taxon>
        <taxon>Microbacteriaceae</taxon>
        <taxon>Subtercola</taxon>
    </lineage>
</organism>
<dbReference type="RefSeq" id="WP_116419897.1">
    <property type="nucleotide sequence ID" value="NZ_NBXD01000030.1"/>
</dbReference>
<proteinExistence type="predicted"/>
<name>A0A3E0W8D5_9MICO</name>
<dbReference type="Proteomes" id="UP000257080">
    <property type="component" value="Unassembled WGS sequence"/>
</dbReference>
<evidence type="ECO:0000313" key="2">
    <source>
        <dbReference type="EMBL" id="RFA24999.1"/>
    </source>
</evidence>
<dbReference type="AlphaFoldDB" id="A0A3E0W8D5"/>
<sequence length="104" mass="11263">MSVEAPAAAAAIDGVTGETAGPDNPIETPTMTAAPTIKTVTVEVTLFHTGELMTDRESTFRPARRVRPEPSVRARGDLREDFITPQDHHRILRGFLAARLPALC</sequence>
<evidence type="ECO:0000313" key="3">
    <source>
        <dbReference type="Proteomes" id="UP000257080"/>
    </source>
</evidence>